<evidence type="ECO:0008006" key="4">
    <source>
        <dbReference type="Google" id="ProtNLM"/>
    </source>
</evidence>
<dbReference type="Proteomes" id="UP001605036">
    <property type="component" value="Unassembled WGS sequence"/>
</dbReference>
<gene>
    <name evidence="2" type="ORF">R1flu_003165</name>
</gene>
<keyword evidence="3" id="KW-1185">Reference proteome</keyword>
<accession>A0ABD1Y8D6</accession>
<name>A0ABD1Y8D6_9MARC</name>
<dbReference type="AlphaFoldDB" id="A0ABD1Y8D6"/>
<protein>
    <recommendedName>
        <fullName evidence="4">Transmembrane protein</fullName>
    </recommendedName>
</protein>
<keyword evidence="1" id="KW-0812">Transmembrane</keyword>
<reference evidence="2 3" key="1">
    <citation type="submission" date="2024-09" db="EMBL/GenBank/DDBJ databases">
        <title>Chromosome-scale assembly of Riccia fluitans.</title>
        <authorList>
            <person name="Paukszto L."/>
            <person name="Sawicki J."/>
            <person name="Karawczyk K."/>
            <person name="Piernik-Szablinska J."/>
            <person name="Szczecinska M."/>
            <person name="Mazdziarz M."/>
        </authorList>
    </citation>
    <scope>NUCLEOTIDE SEQUENCE [LARGE SCALE GENOMIC DNA]</scope>
    <source>
        <strain evidence="2">Rf_01</strain>
        <tissue evidence="2">Aerial parts of the thallus</tissue>
    </source>
</reference>
<dbReference type="EMBL" id="JBHFFA010000006">
    <property type="protein sequence ID" value="KAL2622960.1"/>
    <property type="molecule type" value="Genomic_DNA"/>
</dbReference>
<organism evidence="2 3">
    <name type="scientific">Riccia fluitans</name>
    <dbReference type="NCBI Taxonomy" id="41844"/>
    <lineage>
        <taxon>Eukaryota</taxon>
        <taxon>Viridiplantae</taxon>
        <taxon>Streptophyta</taxon>
        <taxon>Embryophyta</taxon>
        <taxon>Marchantiophyta</taxon>
        <taxon>Marchantiopsida</taxon>
        <taxon>Marchantiidae</taxon>
        <taxon>Marchantiales</taxon>
        <taxon>Ricciaceae</taxon>
        <taxon>Riccia</taxon>
    </lineage>
</organism>
<sequence>MASTWIPRDRSSQNFHKIMVGISLMALSACFMIVYGWTSDGVPSLFLGCWTEYDAHRFVLYSYEKAGLQERHVSAEKANGKIQTNG</sequence>
<proteinExistence type="predicted"/>
<keyword evidence="1" id="KW-0472">Membrane</keyword>
<evidence type="ECO:0000256" key="1">
    <source>
        <dbReference type="SAM" id="Phobius"/>
    </source>
</evidence>
<keyword evidence="1" id="KW-1133">Transmembrane helix</keyword>
<feature type="transmembrane region" description="Helical" evidence="1">
    <location>
        <begin position="18"/>
        <end position="37"/>
    </location>
</feature>
<evidence type="ECO:0000313" key="2">
    <source>
        <dbReference type="EMBL" id="KAL2622960.1"/>
    </source>
</evidence>
<evidence type="ECO:0000313" key="3">
    <source>
        <dbReference type="Proteomes" id="UP001605036"/>
    </source>
</evidence>
<comment type="caution">
    <text evidence="2">The sequence shown here is derived from an EMBL/GenBank/DDBJ whole genome shotgun (WGS) entry which is preliminary data.</text>
</comment>